<feature type="chain" id="PRO_5046698605" evidence="1">
    <location>
        <begin position="29"/>
        <end position="483"/>
    </location>
</feature>
<comment type="caution">
    <text evidence="4">The sequence shown here is derived from an EMBL/GenBank/DDBJ whole genome shotgun (WGS) entry which is preliminary data.</text>
</comment>
<dbReference type="PROSITE" id="PS51257">
    <property type="entry name" value="PROKAR_LIPOPROTEIN"/>
    <property type="match status" value="1"/>
</dbReference>
<keyword evidence="5" id="KW-1185">Reference proteome</keyword>
<feature type="signal peptide" evidence="1">
    <location>
        <begin position="1"/>
        <end position="28"/>
    </location>
</feature>
<evidence type="ECO:0000313" key="4">
    <source>
        <dbReference type="EMBL" id="MBE9191237.1"/>
    </source>
</evidence>
<reference evidence="4 5" key="1">
    <citation type="submission" date="2020-10" db="EMBL/GenBank/DDBJ databases">
        <authorList>
            <person name="Castelo-Branco R."/>
            <person name="Eusebio N."/>
            <person name="Adriana R."/>
            <person name="Vieira A."/>
            <person name="Brugerolle De Fraissinette N."/>
            <person name="Rezende De Castro R."/>
            <person name="Schneider M.P."/>
            <person name="Vasconcelos V."/>
            <person name="Leao P.N."/>
        </authorList>
    </citation>
    <scope>NUCLEOTIDE SEQUENCE [LARGE SCALE GENOMIC DNA]</scope>
    <source>
        <strain evidence="4 5">LEGE 06123</strain>
    </source>
</reference>
<feature type="domain" description="DUF4832" evidence="2">
    <location>
        <begin position="237"/>
        <end position="446"/>
    </location>
</feature>
<evidence type="ECO:0000256" key="1">
    <source>
        <dbReference type="SAM" id="SignalP"/>
    </source>
</evidence>
<dbReference type="Pfam" id="PF16116">
    <property type="entry name" value="DUF4832"/>
    <property type="match status" value="1"/>
</dbReference>
<gene>
    <name evidence="4" type="ORF">IQ230_12915</name>
</gene>
<organism evidence="4 5">
    <name type="scientific">Gloeocapsopsis crepidinum LEGE 06123</name>
    <dbReference type="NCBI Taxonomy" id="588587"/>
    <lineage>
        <taxon>Bacteria</taxon>
        <taxon>Bacillati</taxon>
        <taxon>Cyanobacteriota</taxon>
        <taxon>Cyanophyceae</taxon>
        <taxon>Oscillatoriophycideae</taxon>
        <taxon>Chroococcales</taxon>
        <taxon>Chroococcaceae</taxon>
        <taxon>Gloeocapsopsis</taxon>
    </lineage>
</organism>
<proteinExistence type="predicted"/>
<protein>
    <submittedName>
        <fullName evidence="4">DUF4832 domain-containing protein</fullName>
    </submittedName>
</protein>
<name>A0ABR9USJ6_9CHRO</name>
<dbReference type="Proteomes" id="UP000651156">
    <property type="component" value="Unassembled WGS sequence"/>
</dbReference>
<keyword evidence="1" id="KW-0732">Signal</keyword>
<dbReference type="EMBL" id="JADEWN010000029">
    <property type="protein sequence ID" value="MBE9191237.1"/>
    <property type="molecule type" value="Genomic_DNA"/>
</dbReference>
<dbReference type="Pfam" id="PF16173">
    <property type="entry name" value="DUF4874"/>
    <property type="match status" value="1"/>
</dbReference>
<feature type="domain" description="DUF4874" evidence="3">
    <location>
        <begin position="48"/>
        <end position="211"/>
    </location>
</feature>
<evidence type="ECO:0000259" key="2">
    <source>
        <dbReference type="Pfam" id="PF16116"/>
    </source>
</evidence>
<accession>A0ABR9USJ6</accession>
<dbReference type="InterPro" id="IPR032379">
    <property type="entry name" value="DUF4874"/>
</dbReference>
<dbReference type="RefSeq" id="WP_193932386.1">
    <property type="nucleotide sequence ID" value="NZ_CAWPMZ010000057.1"/>
</dbReference>
<evidence type="ECO:0000313" key="5">
    <source>
        <dbReference type="Proteomes" id="UP000651156"/>
    </source>
</evidence>
<evidence type="ECO:0000259" key="3">
    <source>
        <dbReference type="Pfam" id="PF16173"/>
    </source>
</evidence>
<sequence>MVRQLLQRLRTPIIFSLLSLTVTGSCHAATTISGETKNYQVSQENFTNPERGFYINYLTRHQESPLKASQLATLKSRNISLVRRLYIIPQYRYNSLPPSFLEFVKQDLDIARQAGIKLVVRFAYNWDIGGYDAPRDVILNHLEQLRPVLTNNHDVIAYLEAGFIGAWGQWNRSSHQLINNTNLDVTADSRAIFSKMLTVLPPQRMVALPFPKQKMDMFNTTQPLKSSEAFSGSDRARTATHNDGFLASSDNLGFYTYRQVERDKQYLSTDNLYVVHGGETASASSHAQPYIGCANALTEMAQLRWSVLNLEFHHTVVQGWEKQGCMPEIKKRLGYRFRLLKSTIPNQVKPAGTFAMNFVVTNDGWANAYNPRKVEIVLRHKQTKKEYYIPVNEDPRKWLPGSTKTVTVKAGIPANMPSGEYQVLLNLPDPSSKLYNRPAYSVRLANQNTWEAATGYNLLSTTVTVTSNGSGSNYSGTQIFTSR</sequence>
<dbReference type="InterPro" id="IPR032267">
    <property type="entry name" value="DUF4832"/>
</dbReference>